<dbReference type="InterPro" id="IPR002397">
    <property type="entry name" value="Cyt_P450_B"/>
</dbReference>
<dbReference type="GO" id="GO:0020037">
    <property type="term" value="F:heme binding"/>
    <property type="evidence" value="ECO:0007669"/>
    <property type="project" value="InterPro"/>
</dbReference>
<dbReference type="Pfam" id="PF00067">
    <property type="entry name" value="p450"/>
    <property type="match status" value="1"/>
</dbReference>
<evidence type="ECO:0000256" key="5">
    <source>
        <dbReference type="ARBA" id="ARBA00023004"/>
    </source>
</evidence>
<proteinExistence type="inferred from homology"/>
<feature type="region of interest" description="Disordered" evidence="8">
    <location>
        <begin position="1"/>
        <end position="24"/>
    </location>
</feature>
<keyword evidence="6 7" id="KW-0503">Monooxygenase</keyword>
<keyword evidence="4 7" id="KW-0560">Oxidoreductase</keyword>
<comment type="caution">
    <text evidence="9">The sequence shown here is derived from an EMBL/GenBank/DDBJ whole genome shotgun (WGS) entry which is preliminary data.</text>
</comment>
<dbReference type="PROSITE" id="PS00086">
    <property type="entry name" value="CYTOCHROME_P450"/>
    <property type="match status" value="1"/>
</dbReference>
<dbReference type="FunFam" id="1.10.630.10:FF:000018">
    <property type="entry name" value="Cytochrome P450 monooxygenase"/>
    <property type="match status" value="1"/>
</dbReference>
<dbReference type="GO" id="GO:0004497">
    <property type="term" value="F:monooxygenase activity"/>
    <property type="evidence" value="ECO:0007669"/>
    <property type="project" value="UniProtKB-KW"/>
</dbReference>
<dbReference type="CDD" id="cd11029">
    <property type="entry name" value="CYP107-like"/>
    <property type="match status" value="1"/>
</dbReference>
<dbReference type="PANTHER" id="PTHR46696">
    <property type="entry name" value="P450, PUTATIVE (EUROFUNG)-RELATED"/>
    <property type="match status" value="1"/>
</dbReference>
<dbReference type="InterPro" id="IPR001128">
    <property type="entry name" value="Cyt_P450"/>
</dbReference>
<evidence type="ECO:0000256" key="4">
    <source>
        <dbReference type="ARBA" id="ARBA00023002"/>
    </source>
</evidence>
<sequence length="427" mass="47013">MLREGTAMTTTTPEQPFDPAAARHRPNPHALLRRMREHAPVYRYVSPASGRVLWYLTRYADVQRALLDPDVGRQLDRLPPDLAAPHRRAESRDPLAMLRRTVFHLDPPDHTRIRRLMAPAFGIRTVAVLERHVHRVASELVEGMAAAGGEADLIRDLALPLPILVVAELLGLPFEDRARLRGWSDEIVGSGDPFRVRCAGLEFMAYANERIEERRAHPGEDLLSRLAEAERAGGISRVELISSVFQLLLAGDETTVNLIGNGVLELLRHPGELERLRARPELIGSMVEEALRYNGPVGHSRPLYALADVEIGGTVIPRGDIVVPVLLAANRDPAVFPRPDVFDIGRSPNRHLGFGHGAHFCLGAALARLQATAAIGALVRRFPAIGLAVDPAGLEWTPDLFLHGVRRLPLRLRARRTTCNTPKGAGP</sequence>
<protein>
    <submittedName>
        <fullName evidence="9">Cytochrome P450</fullName>
    </submittedName>
</protein>
<keyword evidence="2 7" id="KW-0349">Heme</keyword>
<keyword evidence="3 7" id="KW-0479">Metal-binding</keyword>
<evidence type="ECO:0000313" key="9">
    <source>
        <dbReference type="EMBL" id="TQS17926.1"/>
    </source>
</evidence>
<gene>
    <name evidence="9" type="ORF">FLX08_27190</name>
</gene>
<dbReference type="Proteomes" id="UP000316541">
    <property type="component" value="Unassembled WGS sequence"/>
</dbReference>
<evidence type="ECO:0000313" key="10">
    <source>
        <dbReference type="Proteomes" id="UP000316541"/>
    </source>
</evidence>
<evidence type="ECO:0000256" key="2">
    <source>
        <dbReference type="ARBA" id="ARBA00022617"/>
    </source>
</evidence>
<evidence type="ECO:0000256" key="1">
    <source>
        <dbReference type="ARBA" id="ARBA00010617"/>
    </source>
</evidence>
<comment type="similarity">
    <text evidence="1 7">Belongs to the cytochrome P450 family.</text>
</comment>
<dbReference type="GO" id="GO:0005506">
    <property type="term" value="F:iron ion binding"/>
    <property type="evidence" value="ECO:0007669"/>
    <property type="project" value="InterPro"/>
</dbReference>
<keyword evidence="5 7" id="KW-0408">Iron</keyword>
<name>A0A544YMJ1_9ACTN</name>
<accession>A0A544YMJ1</accession>
<evidence type="ECO:0000256" key="3">
    <source>
        <dbReference type="ARBA" id="ARBA00022723"/>
    </source>
</evidence>
<dbReference type="EMBL" id="VIRM01000039">
    <property type="protein sequence ID" value="TQS17926.1"/>
    <property type="molecule type" value="Genomic_DNA"/>
</dbReference>
<dbReference type="SUPFAM" id="SSF48264">
    <property type="entry name" value="Cytochrome P450"/>
    <property type="match status" value="1"/>
</dbReference>
<evidence type="ECO:0000256" key="6">
    <source>
        <dbReference type="ARBA" id="ARBA00023033"/>
    </source>
</evidence>
<dbReference type="InterPro" id="IPR017972">
    <property type="entry name" value="Cyt_P450_CS"/>
</dbReference>
<dbReference type="AlphaFoldDB" id="A0A544YMJ1"/>
<dbReference type="InterPro" id="IPR036396">
    <property type="entry name" value="Cyt_P450_sf"/>
</dbReference>
<dbReference type="GO" id="GO:0016705">
    <property type="term" value="F:oxidoreductase activity, acting on paired donors, with incorporation or reduction of molecular oxygen"/>
    <property type="evidence" value="ECO:0007669"/>
    <property type="project" value="InterPro"/>
</dbReference>
<dbReference type="Gene3D" id="1.10.630.10">
    <property type="entry name" value="Cytochrome P450"/>
    <property type="match status" value="1"/>
</dbReference>
<reference evidence="9 10" key="1">
    <citation type="submission" date="2019-07" db="EMBL/GenBank/DDBJ databases">
        <title>Microbispora hainanensis DSM 45428.</title>
        <authorList>
            <person name="Thawai C."/>
        </authorList>
    </citation>
    <scope>NUCLEOTIDE SEQUENCE [LARGE SCALE GENOMIC DNA]</scope>
    <source>
        <strain evidence="9 10">DSM 45428</strain>
    </source>
</reference>
<evidence type="ECO:0000256" key="8">
    <source>
        <dbReference type="SAM" id="MobiDB-lite"/>
    </source>
</evidence>
<dbReference type="PANTHER" id="PTHR46696:SF1">
    <property type="entry name" value="CYTOCHROME P450 YJIB-RELATED"/>
    <property type="match status" value="1"/>
</dbReference>
<organism evidence="9 10">
    <name type="scientific">Microbispora hainanensis</name>
    <dbReference type="NCBI Taxonomy" id="568844"/>
    <lineage>
        <taxon>Bacteria</taxon>
        <taxon>Bacillati</taxon>
        <taxon>Actinomycetota</taxon>
        <taxon>Actinomycetes</taxon>
        <taxon>Streptosporangiales</taxon>
        <taxon>Streptosporangiaceae</taxon>
        <taxon>Microbispora</taxon>
    </lineage>
</organism>
<dbReference type="PRINTS" id="PR00359">
    <property type="entry name" value="BP450"/>
</dbReference>
<evidence type="ECO:0000256" key="7">
    <source>
        <dbReference type="RuleBase" id="RU000461"/>
    </source>
</evidence>